<evidence type="ECO:0000256" key="11">
    <source>
        <dbReference type="ARBA" id="ARBA00023444"/>
    </source>
</evidence>
<evidence type="ECO:0000256" key="5">
    <source>
        <dbReference type="ARBA" id="ARBA00022989"/>
    </source>
</evidence>
<dbReference type="GO" id="GO:0016020">
    <property type="term" value="C:membrane"/>
    <property type="evidence" value="ECO:0007669"/>
    <property type="project" value="UniProtKB-SubCell"/>
</dbReference>
<keyword evidence="14" id="KW-1185">Reference proteome</keyword>
<keyword evidence="4" id="KW-0479">Metal-binding</keyword>
<feature type="transmembrane region" description="Helical" evidence="12">
    <location>
        <begin position="169"/>
        <end position="188"/>
    </location>
</feature>
<organism evidence="13 14">
    <name type="scientific">Phototrophicus methaneseepsis</name>
    <dbReference type="NCBI Taxonomy" id="2710758"/>
    <lineage>
        <taxon>Bacteria</taxon>
        <taxon>Bacillati</taxon>
        <taxon>Chloroflexota</taxon>
        <taxon>Candidatus Thermofontia</taxon>
        <taxon>Phototrophicales</taxon>
        <taxon>Phototrophicaceae</taxon>
        <taxon>Phototrophicus</taxon>
    </lineage>
</organism>
<keyword evidence="7" id="KW-0408">Iron</keyword>
<keyword evidence="9 12" id="KW-0472">Membrane</keyword>
<dbReference type="KEGG" id="pmet:G4Y79_13880"/>
<keyword evidence="8" id="KW-0350">Heme biosynthesis</keyword>
<accession>A0A7S8E5Q7</accession>
<reference evidence="13 14" key="1">
    <citation type="submission" date="2020-02" db="EMBL/GenBank/DDBJ databases">
        <authorList>
            <person name="Zheng R.K."/>
            <person name="Sun C.M."/>
        </authorList>
    </citation>
    <scope>NUCLEOTIDE SEQUENCE [LARGE SCALE GENOMIC DNA]</scope>
    <source>
        <strain evidence="14">rifampicinis</strain>
    </source>
</reference>
<dbReference type="AlphaFoldDB" id="A0A7S8E5Q7"/>
<keyword evidence="5 12" id="KW-1133">Transmembrane helix</keyword>
<feature type="transmembrane region" description="Helical" evidence="12">
    <location>
        <begin position="132"/>
        <end position="157"/>
    </location>
</feature>
<dbReference type="GO" id="GO:0046872">
    <property type="term" value="F:metal ion binding"/>
    <property type="evidence" value="ECO:0007669"/>
    <property type="project" value="UniProtKB-KW"/>
</dbReference>
<dbReference type="Proteomes" id="UP000594468">
    <property type="component" value="Chromosome"/>
</dbReference>
<feature type="transmembrane region" description="Helical" evidence="12">
    <location>
        <begin position="221"/>
        <end position="242"/>
    </location>
</feature>
<evidence type="ECO:0000256" key="6">
    <source>
        <dbReference type="ARBA" id="ARBA00023002"/>
    </source>
</evidence>
<keyword evidence="10" id="KW-1015">Disulfide bond</keyword>
<dbReference type="EMBL" id="CP062983">
    <property type="protein sequence ID" value="QPC80798.1"/>
    <property type="molecule type" value="Genomic_DNA"/>
</dbReference>
<dbReference type="PANTHER" id="PTHR35457">
    <property type="entry name" value="HEME A SYNTHASE"/>
    <property type="match status" value="1"/>
</dbReference>
<evidence type="ECO:0000313" key="13">
    <source>
        <dbReference type="EMBL" id="QPC80798.1"/>
    </source>
</evidence>
<dbReference type="GO" id="GO:0006784">
    <property type="term" value="P:heme A biosynthetic process"/>
    <property type="evidence" value="ECO:0007669"/>
    <property type="project" value="InterPro"/>
</dbReference>
<evidence type="ECO:0000256" key="7">
    <source>
        <dbReference type="ARBA" id="ARBA00023004"/>
    </source>
</evidence>
<feature type="transmembrane region" description="Helical" evidence="12">
    <location>
        <begin position="71"/>
        <end position="90"/>
    </location>
</feature>
<comment type="pathway">
    <text evidence="11">Porphyrin-containing compound metabolism.</text>
</comment>
<feature type="transmembrane region" description="Helical" evidence="12">
    <location>
        <begin position="17"/>
        <end position="38"/>
    </location>
</feature>
<keyword evidence="2" id="KW-1003">Cell membrane</keyword>
<feature type="transmembrane region" description="Helical" evidence="12">
    <location>
        <begin position="249"/>
        <end position="273"/>
    </location>
</feature>
<evidence type="ECO:0000256" key="10">
    <source>
        <dbReference type="ARBA" id="ARBA00023157"/>
    </source>
</evidence>
<evidence type="ECO:0000256" key="9">
    <source>
        <dbReference type="ARBA" id="ARBA00023136"/>
    </source>
</evidence>
<dbReference type="GO" id="GO:0016491">
    <property type="term" value="F:oxidoreductase activity"/>
    <property type="evidence" value="ECO:0007669"/>
    <property type="project" value="UniProtKB-KW"/>
</dbReference>
<dbReference type="PANTHER" id="PTHR35457:SF1">
    <property type="entry name" value="HEME A SYNTHASE"/>
    <property type="match status" value="1"/>
</dbReference>
<comment type="subcellular location">
    <subcellularLocation>
        <location evidence="1">Membrane</location>
        <topology evidence="1">Multi-pass membrane protein</topology>
    </subcellularLocation>
</comment>
<name>A0A7S8E5Q7_9CHLR</name>
<dbReference type="Pfam" id="PF02628">
    <property type="entry name" value="COX15-CtaA"/>
    <property type="match status" value="1"/>
</dbReference>
<evidence type="ECO:0000256" key="8">
    <source>
        <dbReference type="ARBA" id="ARBA00023133"/>
    </source>
</evidence>
<feature type="transmembrane region" description="Helical" evidence="12">
    <location>
        <begin position="102"/>
        <end position="126"/>
    </location>
</feature>
<evidence type="ECO:0000256" key="4">
    <source>
        <dbReference type="ARBA" id="ARBA00022723"/>
    </source>
</evidence>
<dbReference type="InterPro" id="IPR003780">
    <property type="entry name" value="COX15/CtaA_fam"/>
</dbReference>
<keyword evidence="6" id="KW-0560">Oxidoreductase</keyword>
<dbReference type="RefSeq" id="WP_195168873.1">
    <property type="nucleotide sequence ID" value="NZ_CP062983.1"/>
</dbReference>
<protein>
    <submittedName>
        <fullName evidence="13">COX15/CtaA family protein</fullName>
    </submittedName>
</protein>
<evidence type="ECO:0000256" key="3">
    <source>
        <dbReference type="ARBA" id="ARBA00022692"/>
    </source>
</evidence>
<proteinExistence type="predicted"/>
<gene>
    <name evidence="13" type="ORF">G4Y79_13880</name>
</gene>
<keyword evidence="3 12" id="KW-0812">Transmembrane</keyword>
<feature type="transmembrane region" description="Helical" evidence="12">
    <location>
        <begin position="279"/>
        <end position="301"/>
    </location>
</feature>
<dbReference type="InterPro" id="IPR050450">
    <property type="entry name" value="COX15/CtaA_HemeA_synthase"/>
</dbReference>
<evidence type="ECO:0000313" key="14">
    <source>
        <dbReference type="Proteomes" id="UP000594468"/>
    </source>
</evidence>
<sequence length="321" mass="34518">MIANNVKHQHQRGVRTFTILALLTAILTVGLIIFGAVVRVTDSGLGCGSSWPLCDGHVLPPLDNVTAWIEWLHRLFAALIGLFGLATLFVAWRSYRQSDGRVFWLTVAAAVLFVVQSLLGAIVVIFELPPTFVTLHLGTAMLLLGSLLAAAVVAWYRPHLQGRSDNVRSLAYLNAVFSLVIILTGALVRGSGATLACTEWPLCFDNVLLPVDAGQLAVIHMIHRFAVAALGLSLLILVWQVIRQRRDSLVRGLAVGAFVAYLAQAGVGAMYVISVAGPGWGAAHVGLASLTWALLVALCMIESLEASSEDVNKQLEPQWQS</sequence>
<evidence type="ECO:0000256" key="1">
    <source>
        <dbReference type="ARBA" id="ARBA00004141"/>
    </source>
</evidence>
<evidence type="ECO:0000256" key="12">
    <source>
        <dbReference type="SAM" id="Phobius"/>
    </source>
</evidence>
<evidence type="ECO:0000256" key="2">
    <source>
        <dbReference type="ARBA" id="ARBA00022475"/>
    </source>
</evidence>